<reference evidence="3" key="2">
    <citation type="submission" date="2022-01" db="EMBL/GenBank/DDBJ databases">
        <authorList>
            <person name="Yamashiro T."/>
            <person name="Shiraishi A."/>
            <person name="Satake H."/>
            <person name="Nakayama K."/>
        </authorList>
    </citation>
    <scope>NUCLEOTIDE SEQUENCE</scope>
</reference>
<dbReference type="EMBL" id="BQNB010020247">
    <property type="protein sequence ID" value="GJT93912.1"/>
    <property type="molecule type" value="Genomic_DNA"/>
</dbReference>
<comment type="caution">
    <text evidence="3">The sequence shown here is derived from an EMBL/GenBank/DDBJ whole genome shotgun (WGS) entry which is preliminary data.</text>
</comment>
<gene>
    <name evidence="3" type="ORF">Tco_1082757</name>
</gene>
<feature type="compositionally biased region" description="Polar residues" evidence="1">
    <location>
        <begin position="46"/>
        <end position="56"/>
    </location>
</feature>
<accession>A0ABQ5I2Z0</accession>
<keyword evidence="2" id="KW-0812">Transmembrane</keyword>
<feature type="region of interest" description="Disordered" evidence="1">
    <location>
        <begin position="46"/>
        <end position="80"/>
    </location>
</feature>
<evidence type="ECO:0000256" key="2">
    <source>
        <dbReference type="SAM" id="Phobius"/>
    </source>
</evidence>
<organism evidence="3 4">
    <name type="scientific">Tanacetum coccineum</name>
    <dbReference type="NCBI Taxonomy" id="301880"/>
    <lineage>
        <taxon>Eukaryota</taxon>
        <taxon>Viridiplantae</taxon>
        <taxon>Streptophyta</taxon>
        <taxon>Embryophyta</taxon>
        <taxon>Tracheophyta</taxon>
        <taxon>Spermatophyta</taxon>
        <taxon>Magnoliopsida</taxon>
        <taxon>eudicotyledons</taxon>
        <taxon>Gunneridae</taxon>
        <taxon>Pentapetalae</taxon>
        <taxon>asterids</taxon>
        <taxon>campanulids</taxon>
        <taxon>Asterales</taxon>
        <taxon>Asteraceae</taxon>
        <taxon>Asteroideae</taxon>
        <taxon>Anthemideae</taxon>
        <taxon>Anthemidinae</taxon>
        <taxon>Tanacetum</taxon>
    </lineage>
</organism>
<protein>
    <submittedName>
        <fullName evidence="3">Uncharacterized protein</fullName>
    </submittedName>
</protein>
<sequence length="132" mass="14639">MPDEFTIWYFIPFFIRIQASFSSLGPFFFFKKIKRVLCSTALSTGRPQCLNYATPTSSSSAGPSRKRSRSSATSISSTVHTVRALSLARTDLLPLHKRYKGTSAAHSYESSDEGSPETYADSDMDSRFAGFI</sequence>
<dbReference type="Proteomes" id="UP001151760">
    <property type="component" value="Unassembled WGS sequence"/>
</dbReference>
<evidence type="ECO:0000256" key="1">
    <source>
        <dbReference type="SAM" id="MobiDB-lite"/>
    </source>
</evidence>
<feature type="transmembrane region" description="Helical" evidence="2">
    <location>
        <begin position="6"/>
        <end position="30"/>
    </location>
</feature>
<feature type="region of interest" description="Disordered" evidence="1">
    <location>
        <begin position="102"/>
        <end position="124"/>
    </location>
</feature>
<evidence type="ECO:0000313" key="4">
    <source>
        <dbReference type="Proteomes" id="UP001151760"/>
    </source>
</evidence>
<keyword evidence="2" id="KW-0472">Membrane</keyword>
<proteinExistence type="predicted"/>
<feature type="compositionally biased region" description="Acidic residues" evidence="1">
    <location>
        <begin position="110"/>
        <end position="123"/>
    </location>
</feature>
<keyword evidence="4" id="KW-1185">Reference proteome</keyword>
<name>A0ABQ5I2Z0_9ASTR</name>
<evidence type="ECO:0000313" key="3">
    <source>
        <dbReference type="EMBL" id="GJT93912.1"/>
    </source>
</evidence>
<keyword evidence="2" id="KW-1133">Transmembrane helix</keyword>
<reference evidence="3" key="1">
    <citation type="journal article" date="2022" name="Int. J. Mol. Sci.">
        <title>Draft Genome of Tanacetum Coccineum: Genomic Comparison of Closely Related Tanacetum-Family Plants.</title>
        <authorList>
            <person name="Yamashiro T."/>
            <person name="Shiraishi A."/>
            <person name="Nakayama K."/>
            <person name="Satake H."/>
        </authorList>
    </citation>
    <scope>NUCLEOTIDE SEQUENCE</scope>
</reference>